<feature type="domain" description="T-SNARE coiled-coil homology" evidence="3">
    <location>
        <begin position="176"/>
        <end position="238"/>
    </location>
</feature>
<proteinExistence type="inferred from homology"/>
<dbReference type="InterPro" id="IPR006012">
    <property type="entry name" value="Syntaxin/epimorphin_CS"/>
</dbReference>
<dbReference type="InterPro" id="IPR006011">
    <property type="entry name" value="Syntaxin_N"/>
</dbReference>
<dbReference type="InterPro" id="IPR000727">
    <property type="entry name" value="T_SNARE_dom"/>
</dbReference>
<dbReference type="InterPro" id="IPR010989">
    <property type="entry name" value="SNARE"/>
</dbReference>
<keyword evidence="2" id="KW-0175">Coiled coil</keyword>
<dbReference type="GO" id="GO:0000149">
    <property type="term" value="F:SNARE binding"/>
    <property type="evidence" value="ECO:0007669"/>
    <property type="project" value="TreeGrafter"/>
</dbReference>
<dbReference type="GO" id="GO:0048278">
    <property type="term" value="P:vesicle docking"/>
    <property type="evidence" value="ECO:0007669"/>
    <property type="project" value="TreeGrafter"/>
</dbReference>
<dbReference type="EMBL" id="JADGJW010000278">
    <property type="protein sequence ID" value="KAJ3220724.1"/>
    <property type="molecule type" value="Genomic_DNA"/>
</dbReference>
<dbReference type="Gene3D" id="1.20.5.110">
    <property type="match status" value="1"/>
</dbReference>
<dbReference type="GO" id="GO:0006906">
    <property type="term" value="P:vesicle fusion"/>
    <property type="evidence" value="ECO:0007669"/>
    <property type="project" value="TreeGrafter"/>
</dbReference>
<comment type="caution">
    <text evidence="4">The sequence shown here is derived from an EMBL/GenBank/DDBJ whole genome shotgun (WGS) entry which is preliminary data.</text>
</comment>
<dbReference type="AlphaFoldDB" id="A0AAD5U174"/>
<dbReference type="SUPFAM" id="SSF47661">
    <property type="entry name" value="t-snare proteins"/>
    <property type="match status" value="1"/>
</dbReference>
<dbReference type="GO" id="GO:0006886">
    <property type="term" value="P:intracellular protein transport"/>
    <property type="evidence" value="ECO:0007669"/>
    <property type="project" value="InterPro"/>
</dbReference>
<dbReference type="Pfam" id="PF14523">
    <property type="entry name" value="Syntaxin_2"/>
    <property type="match status" value="1"/>
</dbReference>
<evidence type="ECO:0000256" key="1">
    <source>
        <dbReference type="ARBA" id="ARBA00009063"/>
    </source>
</evidence>
<dbReference type="FunFam" id="1.20.5.110:FF:000059">
    <property type="entry name" value="Related to syntaxin 12"/>
    <property type="match status" value="1"/>
</dbReference>
<dbReference type="Proteomes" id="UP001211065">
    <property type="component" value="Unassembled WGS sequence"/>
</dbReference>
<dbReference type="CDD" id="cd15840">
    <property type="entry name" value="SNARE_Qa"/>
    <property type="match status" value="1"/>
</dbReference>
<name>A0AAD5U174_9FUNG</name>
<dbReference type="PANTHER" id="PTHR19957:SF38">
    <property type="entry name" value="LD27581P"/>
    <property type="match status" value="1"/>
</dbReference>
<evidence type="ECO:0000313" key="5">
    <source>
        <dbReference type="Proteomes" id="UP001211065"/>
    </source>
</evidence>
<evidence type="ECO:0000313" key="4">
    <source>
        <dbReference type="EMBL" id="KAJ3220724.1"/>
    </source>
</evidence>
<keyword evidence="5" id="KW-1185">Reference proteome</keyword>
<dbReference type="GO" id="GO:0012505">
    <property type="term" value="C:endomembrane system"/>
    <property type="evidence" value="ECO:0007669"/>
    <property type="project" value="TreeGrafter"/>
</dbReference>
<comment type="similarity">
    <text evidence="1">Belongs to the syntaxin family.</text>
</comment>
<feature type="coiled-coil region" evidence="2">
    <location>
        <begin position="214"/>
        <end position="248"/>
    </location>
</feature>
<dbReference type="SMART" id="SM00397">
    <property type="entry name" value="t_SNARE"/>
    <property type="match status" value="1"/>
</dbReference>
<protein>
    <recommendedName>
        <fullName evidence="3">t-SNARE coiled-coil homology domain-containing protein</fullName>
    </recommendedName>
</protein>
<dbReference type="Gene3D" id="1.20.58.70">
    <property type="match status" value="1"/>
</dbReference>
<dbReference type="InterPro" id="IPR045242">
    <property type="entry name" value="Syntaxin"/>
</dbReference>
<evidence type="ECO:0000259" key="3">
    <source>
        <dbReference type="PROSITE" id="PS50192"/>
    </source>
</evidence>
<accession>A0AAD5U174</accession>
<evidence type="ECO:0000256" key="2">
    <source>
        <dbReference type="SAM" id="Coils"/>
    </source>
</evidence>
<dbReference type="Pfam" id="PF05739">
    <property type="entry name" value="SNARE"/>
    <property type="match status" value="1"/>
</dbReference>
<dbReference type="GO" id="GO:0031201">
    <property type="term" value="C:SNARE complex"/>
    <property type="evidence" value="ECO:0007669"/>
    <property type="project" value="TreeGrafter"/>
</dbReference>
<gene>
    <name evidence="4" type="ORF">HK099_004050</name>
</gene>
<dbReference type="GO" id="GO:0005484">
    <property type="term" value="F:SNAP receptor activity"/>
    <property type="evidence" value="ECO:0007669"/>
    <property type="project" value="InterPro"/>
</dbReference>
<dbReference type="PANTHER" id="PTHR19957">
    <property type="entry name" value="SYNTAXIN"/>
    <property type="match status" value="1"/>
</dbReference>
<dbReference type="PROSITE" id="PS00914">
    <property type="entry name" value="SYNTAXIN"/>
    <property type="match status" value="1"/>
</dbReference>
<organism evidence="4 5">
    <name type="scientific">Clydaea vesicula</name>
    <dbReference type="NCBI Taxonomy" id="447962"/>
    <lineage>
        <taxon>Eukaryota</taxon>
        <taxon>Fungi</taxon>
        <taxon>Fungi incertae sedis</taxon>
        <taxon>Chytridiomycota</taxon>
        <taxon>Chytridiomycota incertae sedis</taxon>
        <taxon>Chytridiomycetes</taxon>
        <taxon>Lobulomycetales</taxon>
        <taxon>Lobulomycetaceae</taxon>
        <taxon>Clydaea</taxon>
    </lineage>
</organism>
<reference evidence="4" key="1">
    <citation type="submission" date="2020-05" db="EMBL/GenBank/DDBJ databases">
        <title>Phylogenomic resolution of chytrid fungi.</title>
        <authorList>
            <person name="Stajich J.E."/>
            <person name="Amses K."/>
            <person name="Simmons R."/>
            <person name="Seto K."/>
            <person name="Myers J."/>
            <person name="Bonds A."/>
            <person name="Quandt C.A."/>
            <person name="Barry K."/>
            <person name="Liu P."/>
            <person name="Grigoriev I."/>
            <person name="Longcore J.E."/>
            <person name="James T.Y."/>
        </authorList>
    </citation>
    <scope>NUCLEOTIDE SEQUENCE</scope>
    <source>
        <strain evidence="4">JEL0476</strain>
    </source>
</reference>
<sequence>MSFNNPLGVNSSADSTSTIDSAFQFDKCSKALFTISNNIQQLVQTSQSINTPKDSHSTRESLLALQEETKELIKLTSEDLKVVLSLDSDEISIKTKKKKLEKDFKNIAKRFQQVSKVVTEKCRDSLKTAKEINELTLSRVELEEEENEGVPLLAESNSKKKLVELKQMDNQIDYNENLIQEREQDLRQIESSMLEVNEIFRDLGTLVHEQGHMLDNIENNVDSVAINMENATGELRTANEYHKKARRRAFCLTVVLAIIGFVKHMDKDITAPLIPRKVGKPVAFENLTVSAVQKTKATFANLSSFLSKRVETEAKYSKLKVSFDDTVNRINLINVVDRKGTSPSILTKAEIEEFKFFLVQMRLGNTIEREKKVSKKL</sequence>
<dbReference type="PROSITE" id="PS50192">
    <property type="entry name" value="T_SNARE"/>
    <property type="match status" value="1"/>
</dbReference>